<evidence type="ECO:0000313" key="2">
    <source>
        <dbReference type="EMBL" id="GIX67622.1"/>
    </source>
</evidence>
<feature type="transmembrane region" description="Helical" evidence="1">
    <location>
        <begin position="125"/>
        <end position="144"/>
    </location>
</feature>
<keyword evidence="3" id="KW-1185">Reference proteome</keyword>
<accession>A0AAV4M6B6</accession>
<evidence type="ECO:0000313" key="3">
    <source>
        <dbReference type="Proteomes" id="UP001054945"/>
    </source>
</evidence>
<proteinExistence type="predicted"/>
<organism evidence="2 3">
    <name type="scientific">Caerostris extrusa</name>
    <name type="common">Bark spider</name>
    <name type="synonym">Caerostris bankana</name>
    <dbReference type="NCBI Taxonomy" id="172846"/>
    <lineage>
        <taxon>Eukaryota</taxon>
        <taxon>Metazoa</taxon>
        <taxon>Ecdysozoa</taxon>
        <taxon>Arthropoda</taxon>
        <taxon>Chelicerata</taxon>
        <taxon>Arachnida</taxon>
        <taxon>Araneae</taxon>
        <taxon>Araneomorphae</taxon>
        <taxon>Entelegynae</taxon>
        <taxon>Araneoidea</taxon>
        <taxon>Araneidae</taxon>
        <taxon>Caerostris</taxon>
    </lineage>
</organism>
<name>A0AAV4M6B6_CAEEX</name>
<gene>
    <name evidence="2" type="ORF">CEXT_789541</name>
</gene>
<sequence>MDSLFVRSIRLDCSVVAVELSQTDIAVDAVLPFLFGIRHCSRSSTPIAPITNPKWSAACEIGRQFVDAFRPISLEEVFCCDESNSSIMCAMIQTPSSGRDRYARPDRFVSIELIFRSIPHRRETLVGMFLLLFPSFFLHTVNFVPTLNACADSLLFQFQLKLMVISERYHLERVIREYMQI</sequence>
<reference evidence="2 3" key="1">
    <citation type="submission" date="2021-06" db="EMBL/GenBank/DDBJ databases">
        <title>Caerostris extrusa draft genome.</title>
        <authorList>
            <person name="Kono N."/>
            <person name="Arakawa K."/>
        </authorList>
    </citation>
    <scope>NUCLEOTIDE SEQUENCE [LARGE SCALE GENOMIC DNA]</scope>
</reference>
<keyword evidence="1" id="KW-1133">Transmembrane helix</keyword>
<dbReference type="Proteomes" id="UP001054945">
    <property type="component" value="Unassembled WGS sequence"/>
</dbReference>
<dbReference type="EMBL" id="BPLR01019418">
    <property type="protein sequence ID" value="GIX67622.1"/>
    <property type="molecule type" value="Genomic_DNA"/>
</dbReference>
<evidence type="ECO:0000256" key="1">
    <source>
        <dbReference type="SAM" id="Phobius"/>
    </source>
</evidence>
<protein>
    <submittedName>
        <fullName evidence="2">Uncharacterized protein</fullName>
    </submittedName>
</protein>
<comment type="caution">
    <text evidence="2">The sequence shown here is derived from an EMBL/GenBank/DDBJ whole genome shotgun (WGS) entry which is preliminary data.</text>
</comment>
<keyword evidence="1" id="KW-0472">Membrane</keyword>
<dbReference type="AlphaFoldDB" id="A0AAV4M6B6"/>
<keyword evidence="1" id="KW-0812">Transmembrane</keyword>